<feature type="region of interest" description="Disordered" evidence="1">
    <location>
        <begin position="270"/>
        <end position="313"/>
    </location>
</feature>
<evidence type="ECO:0008006" key="4">
    <source>
        <dbReference type="Google" id="ProtNLM"/>
    </source>
</evidence>
<dbReference type="EMBL" id="JBAHYK010000134">
    <property type="protein sequence ID" value="KAL0577844.1"/>
    <property type="molecule type" value="Genomic_DNA"/>
</dbReference>
<protein>
    <recommendedName>
        <fullName evidence="4">C2H2-type domain-containing protein</fullName>
    </recommendedName>
</protein>
<comment type="caution">
    <text evidence="2">The sequence shown here is derived from an EMBL/GenBank/DDBJ whole genome shotgun (WGS) entry which is preliminary data.</text>
</comment>
<name>A0ABR3FQZ0_9AGAR</name>
<evidence type="ECO:0000256" key="1">
    <source>
        <dbReference type="SAM" id="MobiDB-lite"/>
    </source>
</evidence>
<feature type="compositionally biased region" description="Polar residues" evidence="1">
    <location>
        <begin position="270"/>
        <end position="279"/>
    </location>
</feature>
<organism evidence="2 3">
    <name type="scientific">Marasmius crinis-equi</name>
    <dbReference type="NCBI Taxonomy" id="585013"/>
    <lineage>
        <taxon>Eukaryota</taxon>
        <taxon>Fungi</taxon>
        <taxon>Dikarya</taxon>
        <taxon>Basidiomycota</taxon>
        <taxon>Agaricomycotina</taxon>
        <taxon>Agaricomycetes</taxon>
        <taxon>Agaricomycetidae</taxon>
        <taxon>Agaricales</taxon>
        <taxon>Marasmiineae</taxon>
        <taxon>Marasmiaceae</taxon>
        <taxon>Marasmius</taxon>
    </lineage>
</organism>
<sequence length="395" mass="42964">MIPKAKNHVEPKWLGSERAIGREIQSRPNRDASNYAQRGYQNAGKIPLARGHTSTLAAMNPTTRLDETFHTRAFSCSCATCSTSPASFIANSPTVTTDRFGQLHHDKFNASRLPESVSYTPHNGPRREYSTHTLPQQSLDRCPFEGGVPPFALASDANNRTLAVYNEVSRCAARLSPTPPQCKPVLYESVTAAIAATTPHPSHSSQSLPFYYGYRAAKRQKIEVATSLDELGQRSPQSDGSKAKNVTSRGPNVLSAIPIPEPQLDHQCLPTSTSSSDNVSGLAREPRSVDNDDTGTATLGEVAIDEPPKDNTASDFIPINMAADDQSTTETNENCSIREVVCYNDSMKRRKRPAKFSCGQPGCSASFTAAHNLRSKPGIFNHIINFLVPDTSLTF</sequence>
<evidence type="ECO:0000313" key="2">
    <source>
        <dbReference type="EMBL" id="KAL0577844.1"/>
    </source>
</evidence>
<keyword evidence="3" id="KW-1185">Reference proteome</keyword>
<dbReference type="Proteomes" id="UP001465976">
    <property type="component" value="Unassembled WGS sequence"/>
</dbReference>
<reference evidence="2 3" key="1">
    <citation type="submission" date="2024-02" db="EMBL/GenBank/DDBJ databases">
        <title>A draft genome for the cacao thread blight pathogen Marasmius crinis-equi.</title>
        <authorList>
            <person name="Cohen S.P."/>
            <person name="Baruah I.K."/>
            <person name="Amoako-Attah I."/>
            <person name="Bukari Y."/>
            <person name="Meinhardt L.W."/>
            <person name="Bailey B.A."/>
        </authorList>
    </citation>
    <scope>NUCLEOTIDE SEQUENCE [LARGE SCALE GENOMIC DNA]</scope>
    <source>
        <strain evidence="2 3">GH-76</strain>
    </source>
</reference>
<proteinExistence type="predicted"/>
<accession>A0ABR3FQZ0</accession>
<gene>
    <name evidence="2" type="ORF">V5O48_004142</name>
</gene>
<feature type="region of interest" description="Disordered" evidence="1">
    <location>
        <begin position="228"/>
        <end position="251"/>
    </location>
</feature>
<evidence type="ECO:0000313" key="3">
    <source>
        <dbReference type="Proteomes" id="UP001465976"/>
    </source>
</evidence>
<feature type="compositionally biased region" description="Polar residues" evidence="1">
    <location>
        <begin position="234"/>
        <end position="250"/>
    </location>
</feature>